<feature type="domain" description="Carbohydrate kinase PfkB" evidence="4">
    <location>
        <begin position="1"/>
        <end position="312"/>
    </location>
</feature>
<protein>
    <submittedName>
        <fullName evidence="5">Carbohydrate kinase</fullName>
        <ecNumber evidence="5">2.7.1.-</ecNumber>
    </submittedName>
</protein>
<proteinExistence type="inferred from homology"/>
<dbReference type="EC" id="2.7.1.-" evidence="5"/>
<comment type="similarity">
    <text evidence="1">Belongs to the carbohydrate kinase PfkB family.</text>
</comment>
<accession>A0ABU9JTL1</accession>
<dbReference type="PROSITE" id="PS00584">
    <property type="entry name" value="PFKB_KINASES_2"/>
    <property type="match status" value="1"/>
</dbReference>
<keyword evidence="6" id="KW-1185">Reference proteome</keyword>
<dbReference type="EMBL" id="JBBYAK010000001">
    <property type="protein sequence ID" value="MEL3956172.1"/>
    <property type="molecule type" value="Genomic_DNA"/>
</dbReference>
<dbReference type="PROSITE" id="PS00583">
    <property type="entry name" value="PFKB_KINASES_1"/>
    <property type="match status" value="1"/>
</dbReference>
<evidence type="ECO:0000256" key="3">
    <source>
        <dbReference type="ARBA" id="ARBA00022777"/>
    </source>
</evidence>
<evidence type="ECO:0000259" key="4">
    <source>
        <dbReference type="Pfam" id="PF00294"/>
    </source>
</evidence>
<evidence type="ECO:0000256" key="2">
    <source>
        <dbReference type="ARBA" id="ARBA00022679"/>
    </source>
</evidence>
<dbReference type="Pfam" id="PF00294">
    <property type="entry name" value="PfkB"/>
    <property type="match status" value="1"/>
</dbReference>
<sequence>MAHLFSIGEVLIDFIPLQKGKALKDVQSFERSPGGAPANVAAAVARFGGNASIITKLGEDAFGDFLLEKLEQSGVLTNKVFRTKEAKTGLAFVSLSEDGERDFSFYRNPSADLLLSEAEVEEDWFAEGDILHFCSVDLVESPMKQAHAKAIQSAKARGSMISFDPNVRLPLWDNPMECKNTILSFLPQAHIVKISDEELEFITGIQDEQKAIASLFTGDVKVVVFTKGPHGAELYVRGEQYHAPGYKVKVIDTTGAGDAFIGGFLFQLLDRNASLYDLEEILIKYHNEILTFANASGSLTTTGKGAIDSIPEKEAIVRLINESRKRNDQCMFS</sequence>
<dbReference type="InterPro" id="IPR050306">
    <property type="entry name" value="PfkB_Carbo_kinase"/>
</dbReference>
<evidence type="ECO:0000313" key="6">
    <source>
        <dbReference type="Proteomes" id="UP001459714"/>
    </source>
</evidence>
<dbReference type="PANTHER" id="PTHR43085">
    <property type="entry name" value="HEXOKINASE FAMILY MEMBER"/>
    <property type="match status" value="1"/>
</dbReference>
<reference evidence="5 6" key="1">
    <citation type="submission" date="2024-03" db="EMBL/GenBank/DDBJ databases">
        <title>Bacilli Hybrid Assemblies.</title>
        <authorList>
            <person name="Kovac J."/>
        </authorList>
    </citation>
    <scope>NUCLEOTIDE SEQUENCE [LARGE SCALE GENOMIC DNA]</scope>
    <source>
        <strain evidence="5 6">FSL M8-0022</strain>
    </source>
</reference>
<keyword evidence="2 5" id="KW-0808">Transferase</keyword>
<dbReference type="InterPro" id="IPR029056">
    <property type="entry name" value="Ribokinase-like"/>
</dbReference>
<dbReference type="RefSeq" id="WP_342019659.1">
    <property type="nucleotide sequence ID" value="NZ_CP155466.1"/>
</dbReference>
<dbReference type="InterPro" id="IPR002173">
    <property type="entry name" value="Carboh/pur_kinase_PfkB_CS"/>
</dbReference>
<dbReference type="Gene3D" id="3.40.1190.20">
    <property type="match status" value="1"/>
</dbReference>
<dbReference type="InterPro" id="IPR011611">
    <property type="entry name" value="PfkB_dom"/>
</dbReference>
<dbReference type="SUPFAM" id="SSF53613">
    <property type="entry name" value="Ribokinase-like"/>
    <property type="match status" value="1"/>
</dbReference>
<dbReference type="Proteomes" id="UP001459714">
    <property type="component" value="Unassembled WGS sequence"/>
</dbReference>
<comment type="caution">
    <text evidence="5">The sequence shown here is derived from an EMBL/GenBank/DDBJ whole genome shotgun (WGS) entry which is preliminary data.</text>
</comment>
<dbReference type="GO" id="GO:0016301">
    <property type="term" value="F:kinase activity"/>
    <property type="evidence" value="ECO:0007669"/>
    <property type="project" value="UniProtKB-KW"/>
</dbReference>
<dbReference type="PANTHER" id="PTHR43085:SF54">
    <property type="entry name" value="PUTATIVE-RELATED"/>
    <property type="match status" value="1"/>
</dbReference>
<gene>
    <name evidence="5" type="ORF">NST17_02950</name>
</gene>
<organism evidence="5 6">
    <name type="scientific">Caldifermentibacillus hisashii</name>
    <dbReference type="NCBI Taxonomy" id="996558"/>
    <lineage>
        <taxon>Bacteria</taxon>
        <taxon>Bacillati</taxon>
        <taxon>Bacillota</taxon>
        <taxon>Bacilli</taxon>
        <taxon>Bacillales</taxon>
        <taxon>Bacillaceae</taxon>
        <taxon>Caldifermentibacillus</taxon>
    </lineage>
</organism>
<name>A0ABU9JTL1_9BACI</name>
<evidence type="ECO:0000313" key="5">
    <source>
        <dbReference type="EMBL" id="MEL3956172.1"/>
    </source>
</evidence>
<evidence type="ECO:0000256" key="1">
    <source>
        <dbReference type="ARBA" id="ARBA00010688"/>
    </source>
</evidence>
<dbReference type="CDD" id="cd01167">
    <property type="entry name" value="bac_FRK"/>
    <property type="match status" value="1"/>
</dbReference>
<keyword evidence="3 5" id="KW-0418">Kinase</keyword>